<evidence type="ECO:0000259" key="3">
    <source>
        <dbReference type="PROSITE" id="PS50893"/>
    </source>
</evidence>
<evidence type="ECO:0000313" key="4">
    <source>
        <dbReference type="EMBL" id="GAA0773044.1"/>
    </source>
</evidence>
<dbReference type="CDD" id="cd03230">
    <property type="entry name" value="ABC_DR_subfamily_A"/>
    <property type="match status" value="1"/>
</dbReference>
<sequence length="255" mass="28531">MKNDATTIVTKDDLSQSVNLNIFSGNVLEITNLSKNFGAKHILNDITFNLKGGKVLGILGPNGQGKTTLLNVISGIFKPTLGTVRINGVLLGRETKEFVSYLQEKDYLFRWMKVNDALKFYKDFFSDFDVNKALNLLKFMNIQTDAKLKSLSKGMLEKVALSLTLSRNCNLYILDEPISGVDIISRDKIINAIIDNLDSNASMIITTHYVGELEQLFDEVIFLGEGSIIENGDAEELRIKYGTSIDQIYRKVFAE</sequence>
<dbReference type="SUPFAM" id="SSF52540">
    <property type="entry name" value="P-loop containing nucleoside triphosphate hydrolases"/>
    <property type="match status" value="1"/>
</dbReference>
<keyword evidence="5" id="KW-1185">Reference proteome</keyword>
<dbReference type="GO" id="GO:0005524">
    <property type="term" value="F:ATP binding"/>
    <property type="evidence" value="ECO:0007669"/>
    <property type="project" value="UniProtKB-KW"/>
</dbReference>
<feature type="domain" description="ABC transporter" evidence="3">
    <location>
        <begin position="28"/>
        <end position="250"/>
    </location>
</feature>
<keyword evidence="2 4" id="KW-0067">ATP-binding</keyword>
<evidence type="ECO:0000313" key="5">
    <source>
        <dbReference type="Proteomes" id="UP001501047"/>
    </source>
</evidence>
<dbReference type="InterPro" id="IPR027417">
    <property type="entry name" value="P-loop_NTPase"/>
</dbReference>
<protein>
    <submittedName>
        <fullName evidence="4">ABC transporter ATP-binding protein</fullName>
    </submittedName>
</protein>
<keyword evidence="1" id="KW-0547">Nucleotide-binding</keyword>
<dbReference type="PANTHER" id="PTHR43158">
    <property type="entry name" value="SKFA PEPTIDE EXPORT ATP-BINDING PROTEIN SKFE"/>
    <property type="match status" value="1"/>
</dbReference>
<dbReference type="Gene3D" id="3.40.50.300">
    <property type="entry name" value="P-loop containing nucleotide triphosphate hydrolases"/>
    <property type="match status" value="1"/>
</dbReference>
<organism evidence="4 5">
    <name type="scientific">Clostridium subterminale</name>
    <dbReference type="NCBI Taxonomy" id="1550"/>
    <lineage>
        <taxon>Bacteria</taxon>
        <taxon>Bacillati</taxon>
        <taxon>Bacillota</taxon>
        <taxon>Clostridia</taxon>
        <taxon>Eubacteriales</taxon>
        <taxon>Clostridiaceae</taxon>
        <taxon>Clostridium</taxon>
    </lineage>
</organism>
<dbReference type="RefSeq" id="WP_343826134.1">
    <property type="nucleotide sequence ID" value="NZ_BAAACI010000006.1"/>
</dbReference>
<gene>
    <name evidence="4" type="ORF">GCM10008908_20560</name>
</gene>
<comment type="caution">
    <text evidence="4">The sequence shown here is derived from an EMBL/GenBank/DDBJ whole genome shotgun (WGS) entry which is preliminary data.</text>
</comment>
<dbReference type="EMBL" id="BAAACI010000006">
    <property type="protein sequence ID" value="GAA0773044.1"/>
    <property type="molecule type" value="Genomic_DNA"/>
</dbReference>
<evidence type="ECO:0000256" key="2">
    <source>
        <dbReference type="ARBA" id="ARBA00022840"/>
    </source>
</evidence>
<dbReference type="Proteomes" id="UP001501047">
    <property type="component" value="Unassembled WGS sequence"/>
</dbReference>
<dbReference type="SMART" id="SM00382">
    <property type="entry name" value="AAA"/>
    <property type="match status" value="1"/>
</dbReference>
<dbReference type="PROSITE" id="PS50893">
    <property type="entry name" value="ABC_TRANSPORTER_2"/>
    <property type="match status" value="1"/>
</dbReference>
<dbReference type="Pfam" id="PF00005">
    <property type="entry name" value="ABC_tran"/>
    <property type="match status" value="1"/>
</dbReference>
<dbReference type="InterPro" id="IPR003439">
    <property type="entry name" value="ABC_transporter-like_ATP-bd"/>
</dbReference>
<evidence type="ECO:0000256" key="1">
    <source>
        <dbReference type="ARBA" id="ARBA00022741"/>
    </source>
</evidence>
<proteinExistence type="predicted"/>
<dbReference type="PANTHER" id="PTHR43158:SF1">
    <property type="entry name" value="ABC TRANSPORTER, ATP-BINDING PROTEIN"/>
    <property type="match status" value="1"/>
</dbReference>
<reference evidence="5" key="1">
    <citation type="journal article" date="2019" name="Int. J. Syst. Evol. Microbiol.">
        <title>The Global Catalogue of Microorganisms (GCM) 10K type strain sequencing project: providing services to taxonomists for standard genome sequencing and annotation.</title>
        <authorList>
            <consortium name="The Broad Institute Genomics Platform"/>
            <consortium name="The Broad Institute Genome Sequencing Center for Infectious Disease"/>
            <person name="Wu L."/>
            <person name="Ma J."/>
        </authorList>
    </citation>
    <scope>NUCLEOTIDE SEQUENCE [LARGE SCALE GENOMIC DNA]</scope>
    <source>
        <strain evidence="5">JCM 1417</strain>
    </source>
</reference>
<accession>A0ABP3VYN5</accession>
<dbReference type="InterPro" id="IPR003593">
    <property type="entry name" value="AAA+_ATPase"/>
</dbReference>
<name>A0ABP3VYN5_CLOSU</name>